<dbReference type="AlphaFoldDB" id="A0A272EV81"/>
<comment type="caution">
    <text evidence="2">The sequence shown here is derived from an EMBL/GenBank/DDBJ whole genome shotgun (WGS) entry which is preliminary data.</text>
</comment>
<organism evidence="2 3">
    <name type="scientific">Candidatus Dactylopiibacterium carminicum</name>
    <dbReference type="NCBI Taxonomy" id="857335"/>
    <lineage>
        <taxon>Bacteria</taxon>
        <taxon>Pseudomonadati</taxon>
        <taxon>Pseudomonadota</taxon>
        <taxon>Betaproteobacteria</taxon>
        <taxon>Rhodocyclales</taxon>
        <taxon>Rhodocyclaceae</taxon>
        <taxon>Candidatus Dactylopiibacterium</taxon>
    </lineage>
</organism>
<dbReference type="EMBL" id="NMRN01000010">
    <property type="protein sequence ID" value="PAS94019.1"/>
    <property type="molecule type" value="Genomic_DNA"/>
</dbReference>
<evidence type="ECO:0000313" key="2">
    <source>
        <dbReference type="EMBL" id="PAS94019.1"/>
    </source>
</evidence>
<gene>
    <name evidence="2" type="ORF">CGU29_05070</name>
</gene>
<evidence type="ECO:0000256" key="1">
    <source>
        <dbReference type="SAM" id="SignalP"/>
    </source>
</evidence>
<proteinExistence type="predicted"/>
<feature type="chain" id="PRO_5013329607" evidence="1">
    <location>
        <begin position="28"/>
        <end position="112"/>
    </location>
</feature>
<sequence length="112" mass="11801">MFLRVLRAFAFHLLMLLLLSWAAGTWAQTSGTMTFSASDADLDYSQTTINRIVGGQTFSVGGGIQSGGLGFDAPGIYANESGNSVKLTITAPSGYLFNLVSLQAKAESPPVH</sequence>
<dbReference type="RefSeq" id="WP_141239717.1">
    <property type="nucleotide sequence ID" value="NZ_MDUX01000009.1"/>
</dbReference>
<feature type="signal peptide" evidence="1">
    <location>
        <begin position="1"/>
        <end position="27"/>
    </location>
</feature>
<dbReference type="Proteomes" id="UP000216107">
    <property type="component" value="Unassembled WGS sequence"/>
</dbReference>
<protein>
    <submittedName>
        <fullName evidence="2">Uncharacterized protein</fullName>
    </submittedName>
</protein>
<keyword evidence="1" id="KW-0732">Signal</keyword>
<name>A0A272EV81_9RHOO</name>
<accession>A0A272EV81</accession>
<evidence type="ECO:0000313" key="3">
    <source>
        <dbReference type="Proteomes" id="UP000216107"/>
    </source>
</evidence>
<reference evidence="2 3" key="1">
    <citation type="submission" date="2017-07" db="EMBL/GenBank/DDBJ databases">
        <title>Candidatus Dactylopiibacterium carminicum, a nitrogen-fixing symbiont of the cochineal insect Dactylopius coccus and Dactylopius opuntiae (Hemiptera: Coccoidea: Dactylopiidae).</title>
        <authorList>
            <person name="Vera A."/>
        </authorList>
    </citation>
    <scope>NUCLEOTIDE SEQUENCE [LARGE SCALE GENOMIC DNA]</scope>
    <source>
        <strain evidence="2 3">NFDCM</strain>
    </source>
</reference>